<dbReference type="AlphaFoldDB" id="A0A0F9YQN9"/>
<protein>
    <submittedName>
        <fullName evidence="2">Uncharacterized protein</fullName>
    </submittedName>
</protein>
<sequence>MDHNLLTSEKSRYNCNSRRNYDNKKNKEEIEKKVLDFDNRFKTKINDICNKENVVKKPTLVENKKLKNNIVNSDSFKRILKKVMFFSLIFVFIEVLYLSAF</sequence>
<dbReference type="EMBL" id="JPQZ01000040">
    <property type="protein sequence ID" value="KKO74877.1"/>
    <property type="molecule type" value="Genomic_DNA"/>
</dbReference>
<organism evidence="2 3">
    <name type="scientific">Vairimorpha ceranae</name>
    <dbReference type="NCBI Taxonomy" id="40302"/>
    <lineage>
        <taxon>Eukaryota</taxon>
        <taxon>Fungi</taxon>
        <taxon>Fungi incertae sedis</taxon>
        <taxon>Microsporidia</taxon>
        <taxon>Nosematidae</taxon>
        <taxon>Vairimorpha</taxon>
    </lineage>
</organism>
<dbReference type="RefSeq" id="XP_024330619.1">
    <property type="nucleotide sequence ID" value="XM_024475481.1"/>
</dbReference>
<accession>A0A0F9YQN9</accession>
<gene>
    <name evidence="2" type="ORF">AAJ76_40000816</name>
</gene>
<feature type="transmembrane region" description="Helical" evidence="1">
    <location>
        <begin position="83"/>
        <end position="100"/>
    </location>
</feature>
<keyword evidence="1" id="KW-1133">Transmembrane helix</keyword>
<proteinExistence type="predicted"/>
<dbReference type="VEuPathDB" id="MicrosporidiaDB:G9O61_00g000820"/>
<comment type="caution">
    <text evidence="2">The sequence shown here is derived from an EMBL/GenBank/DDBJ whole genome shotgun (WGS) entry which is preliminary data.</text>
</comment>
<dbReference type="GeneID" id="36320426"/>
<evidence type="ECO:0000256" key="1">
    <source>
        <dbReference type="SAM" id="Phobius"/>
    </source>
</evidence>
<dbReference type="Proteomes" id="UP000034350">
    <property type="component" value="Unassembled WGS sequence"/>
</dbReference>
<keyword evidence="1" id="KW-0812">Transmembrane</keyword>
<name>A0A0F9YQN9_9MICR</name>
<keyword evidence="1" id="KW-0472">Membrane</keyword>
<evidence type="ECO:0000313" key="3">
    <source>
        <dbReference type="Proteomes" id="UP000034350"/>
    </source>
</evidence>
<keyword evidence="3" id="KW-1185">Reference proteome</keyword>
<reference evidence="2 3" key="1">
    <citation type="journal article" date="2015" name="Environ. Microbiol.">
        <title>Genome analyses suggest the presence of polyploidy and recent human-driven expansions in eight global populations of the honeybee pathogen Nosema ceranae.</title>
        <authorList>
            <person name="Pelin A."/>
            <person name="Selman M."/>
            <person name="Aris-Brosou S."/>
            <person name="Farinelli L."/>
            <person name="Corradi N."/>
        </authorList>
    </citation>
    <scope>NUCLEOTIDE SEQUENCE [LARGE SCALE GENOMIC DNA]</scope>
    <source>
        <strain evidence="2 3">PA08 1199</strain>
    </source>
</reference>
<dbReference type="VEuPathDB" id="MicrosporidiaDB:AAJ76_40000816"/>
<evidence type="ECO:0000313" key="2">
    <source>
        <dbReference type="EMBL" id="KKO74877.1"/>
    </source>
</evidence>